<keyword evidence="1" id="KW-0479">Metal-binding</keyword>
<keyword evidence="3" id="KW-0862">Zinc</keyword>
<feature type="domain" description="RING-type" evidence="6">
    <location>
        <begin position="140"/>
        <end position="181"/>
    </location>
</feature>
<dbReference type="Proteomes" id="UP001301769">
    <property type="component" value="Unassembled WGS sequence"/>
</dbReference>
<comment type="caution">
    <text evidence="7">The sequence shown here is derived from an EMBL/GenBank/DDBJ whole genome shotgun (WGS) entry which is preliminary data.</text>
</comment>
<accession>A0AAN6YGM8</accession>
<dbReference type="InterPro" id="IPR049627">
    <property type="entry name" value="SLX8"/>
</dbReference>
<evidence type="ECO:0000259" key="6">
    <source>
        <dbReference type="PROSITE" id="PS50089"/>
    </source>
</evidence>
<reference evidence="7" key="1">
    <citation type="journal article" date="2023" name="Mol. Phylogenet. Evol.">
        <title>Genome-scale phylogeny and comparative genomics of the fungal order Sordariales.</title>
        <authorList>
            <person name="Hensen N."/>
            <person name="Bonometti L."/>
            <person name="Westerberg I."/>
            <person name="Brannstrom I.O."/>
            <person name="Guillou S."/>
            <person name="Cros-Aarteil S."/>
            <person name="Calhoun S."/>
            <person name="Haridas S."/>
            <person name="Kuo A."/>
            <person name="Mondo S."/>
            <person name="Pangilinan J."/>
            <person name="Riley R."/>
            <person name="LaButti K."/>
            <person name="Andreopoulos B."/>
            <person name="Lipzen A."/>
            <person name="Chen C."/>
            <person name="Yan M."/>
            <person name="Daum C."/>
            <person name="Ng V."/>
            <person name="Clum A."/>
            <person name="Steindorff A."/>
            <person name="Ohm R.A."/>
            <person name="Martin F."/>
            <person name="Silar P."/>
            <person name="Natvig D.O."/>
            <person name="Lalanne C."/>
            <person name="Gautier V."/>
            <person name="Ament-Velasquez S.L."/>
            <person name="Kruys A."/>
            <person name="Hutchinson M.I."/>
            <person name="Powell A.J."/>
            <person name="Barry K."/>
            <person name="Miller A.N."/>
            <person name="Grigoriev I.V."/>
            <person name="Debuchy R."/>
            <person name="Gladieux P."/>
            <person name="Hiltunen Thoren M."/>
            <person name="Johannesson H."/>
        </authorList>
    </citation>
    <scope>NUCLEOTIDE SEQUENCE</scope>
    <source>
        <strain evidence="7">PSN293</strain>
    </source>
</reference>
<proteinExistence type="predicted"/>
<dbReference type="InterPro" id="IPR013083">
    <property type="entry name" value="Znf_RING/FYVE/PHD"/>
</dbReference>
<feature type="compositionally biased region" description="Low complexity" evidence="5">
    <location>
        <begin position="34"/>
        <end position="50"/>
    </location>
</feature>
<evidence type="ECO:0000313" key="8">
    <source>
        <dbReference type="Proteomes" id="UP001301769"/>
    </source>
</evidence>
<name>A0AAN6YGM8_9PEZI</name>
<sequence length="222" mass="25150">MPAGAPRKRRETSDPDSDLLEQPTPAGPSRPCPRQRNSRVSSQHQQQQRQQRSRPVEILDSDDPFGSPPPPRHRIQRESPAEEKYSPANKRKRDEFESIFGSDDEEIPIVDLVNPEKVSEAISQQKQKPKNEVKLGTFQCVICMDDCTDLTVTHCGHLFCSECLHSSLHIDVSKKVCPICRQAVETKPAGGKFTQKQKGFYHLELKLMTKKTLGRRPASQQQ</sequence>
<feature type="region of interest" description="Disordered" evidence="5">
    <location>
        <begin position="1"/>
        <end position="100"/>
    </location>
</feature>
<evidence type="ECO:0000256" key="2">
    <source>
        <dbReference type="ARBA" id="ARBA00022771"/>
    </source>
</evidence>
<dbReference type="PANTHER" id="PTHR47094">
    <property type="entry name" value="ELFLESS, ISOFORM B"/>
    <property type="match status" value="1"/>
</dbReference>
<dbReference type="GO" id="GO:0008270">
    <property type="term" value="F:zinc ion binding"/>
    <property type="evidence" value="ECO:0007669"/>
    <property type="project" value="UniProtKB-KW"/>
</dbReference>
<evidence type="ECO:0000256" key="5">
    <source>
        <dbReference type="SAM" id="MobiDB-lite"/>
    </source>
</evidence>
<dbReference type="GO" id="GO:0061630">
    <property type="term" value="F:ubiquitin protein ligase activity"/>
    <property type="evidence" value="ECO:0007669"/>
    <property type="project" value="InterPro"/>
</dbReference>
<dbReference type="SUPFAM" id="SSF57850">
    <property type="entry name" value="RING/U-box"/>
    <property type="match status" value="1"/>
</dbReference>
<dbReference type="Gene3D" id="3.30.40.10">
    <property type="entry name" value="Zinc/RING finger domain, C3HC4 (zinc finger)"/>
    <property type="match status" value="1"/>
</dbReference>
<protein>
    <recommendedName>
        <fullName evidence="6">RING-type domain-containing protein</fullName>
    </recommendedName>
</protein>
<gene>
    <name evidence="7" type="ORF">QBC37DRAFT_275625</name>
</gene>
<evidence type="ECO:0000256" key="3">
    <source>
        <dbReference type="ARBA" id="ARBA00022833"/>
    </source>
</evidence>
<reference evidence="7" key="2">
    <citation type="submission" date="2023-05" db="EMBL/GenBank/DDBJ databases">
        <authorList>
            <consortium name="Lawrence Berkeley National Laboratory"/>
            <person name="Steindorff A."/>
            <person name="Hensen N."/>
            <person name="Bonometti L."/>
            <person name="Westerberg I."/>
            <person name="Brannstrom I.O."/>
            <person name="Guillou S."/>
            <person name="Cros-Aarteil S."/>
            <person name="Calhoun S."/>
            <person name="Haridas S."/>
            <person name="Kuo A."/>
            <person name="Mondo S."/>
            <person name="Pangilinan J."/>
            <person name="Riley R."/>
            <person name="Labutti K."/>
            <person name="Andreopoulos B."/>
            <person name="Lipzen A."/>
            <person name="Chen C."/>
            <person name="Yanf M."/>
            <person name="Daum C."/>
            <person name="Ng V."/>
            <person name="Clum A."/>
            <person name="Ohm R."/>
            <person name="Martin F."/>
            <person name="Silar P."/>
            <person name="Natvig D."/>
            <person name="Lalanne C."/>
            <person name="Gautier V."/>
            <person name="Ament-Velasquez S.L."/>
            <person name="Kruys A."/>
            <person name="Hutchinson M.I."/>
            <person name="Powell A.J."/>
            <person name="Barry K."/>
            <person name="Miller A.N."/>
            <person name="Grigoriev I.V."/>
            <person name="Debuchy R."/>
            <person name="Gladieux P."/>
            <person name="Thoren M.H."/>
            <person name="Johannesson H."/>
        </authorList>
    </citation>
    <scope>NUCLEOTIDE SEQUENCE</scope>
    <source>
        <strain evidence="7">PSN293</strain>
    </source>
</reference>
<feature type="compositionally biased region" description="Basic and acidic residues" evidence="5">
    <location>
        <begin position="76"/>
        <end position="85"/>
    </location>
</feature>
<dbReference type="AlphaFoldDB" id="A0AAN6YGM8"/>
<dbReference type="InterPro" id="IPR001841">
    <property type="entry name" value="Znf_RING"/>
</dbReference>
<dbReference type="PROSITE" id="PS00518">
    <property type="entry name" value="ZF_RING_1"/>
    <property type="match status" value="1"/>
</dbReference>
<dbReference type="GO" id="GO:0006511">
    <property type="term" value="P:ubiquitin-dependent protein catabolic process"/>
    <property type="evidence" value="ECO:0007669"/>
    <property type="project" value="TreeGrafter"/>
</dbReference>
<dbReference type="SMART" id="SM00184">
    <property type="entry name" value="RING"/>
    <property type="match status" value="1"/>
</dbReference>
<dbReference type="GO" id="GO:0033768">
    <property type="term" value="C:SUMO-targeted ubiquitin ligase complex"/>
    <property type="evidence" value="ECO:0007669"/>
    <property type="project" value="TreeGrafter"/>
</dbReference>
<dbReference type="GO" id="GO:0032183">
    <property type="term" value="F:SUMO binding"/>
    <property type="evidence" value="ECO:0007669"/>
    <property type="project" value="TreeGrafter"/>
</dbReference>
<feature type="compositionally biased region" description="Basic residues" evidence="5">
    <location>
        <begin position="1"/>
        <end position="10"/>
    </location>
</feature>
<organism evidence="7 8">
    <name type="scientific">Rhypophila decipiens</name>
    <dbReference type="NCBI Taxonomy" id="261697"/>
    <lineage>
        <taxon>Eukaryota</taxon>
        <taxon>Fungi</taxon>
        <taxon>Dikarya</taxon>
        <taxon>Ascomycota</taxon>
        <taxon>Pezizomycotina</taxon>
        <taxon>Sordariomycetes</taxon>
        <taxon>Sordariomycetidae</taxon>
        <taxon>Sordariales</taxon>
        <taxon>Naviculisporaceae</taxon>
        <taxon>Rhypophila</taxon>
    </lineage>
</organism>
<dbReference type="PROSITE" id="PS50089">
    <property type="entry name" value="ZF_RING_2"/>
    <property type="match status" value="1"/>
</dbReference>
<keyword evidence="8" id="KW-1185">Reference proteome</keyword>
<evidence type="ECO:0000256" key="1">
    <source>
        <dbReference type="ARBA" id="ARBA00022723"/>
    </source>
</evidence>
<dbReference type="Pfam" id="PF13920">
    <property type="entry name" value="zf-C3HC4_3"/>
    <property type="match status" value="1"/>
</dbReference>
<dbReference type="EMBL" id="MU858055">
    <property type="protein sequence ID" value="KAK4218128.1"/>
    <property type="molecule type" value="Genomic_DNA"/>
</dbReference>
<dbReference type="GO" id="GO:0140082">
    <property type="term" value="F:SUMO-ubiquitin ligase activity"/>
    <property type="evidence" value="ECO:0007669"/>
    <property type="project" value="TreeGrafter"/>
</dbReference>
<dbReference type="PANTHER" id="PTHR47094:SF1">
    <property type="entry name" value="RING-TYPE E3 UBIQUITIN TRANSFERASE"/>
    <property type="match status" value="1"/>
</dbReference>
<keyword evidence="2 4" id="KW-0863">Zinc-finger</keyword>
<dbReference type="InterPro" id="IPR017907">
    <property type="entry name" value="Znf_RING_CS"/>
</dbReference>
<evidence type="ECO:0000256" key="4">
    <source>
        <dbReference type="PROSITE-ProRule" id="PRU00175"/>
    </source>
</evidence>
<evidence type="ECO:0000313" key="7">
    <source>
        <dbReference type="EMBL" id="KAK4218128.1"/>
    </source>
</evidence>